<comment type="similarity">
    <text evidence="2">Belongs to the VTI1 family.</text>
</comment>
<dbReference type="GO" id="GO:0031902">
    <property type="term" value="C:late endosome membrane"/>
    <property type="evidence" value="ECO:0007669"/>
    <property type="project" value="TreeGrafter"/>
</dbReference>
<dbReference type="Gene3D" id="1.20.58.400">
    <property type="entry name" value="t-snare proteins"/>
    <property type="match status" value="1"/>
</dbReference>
<dbReference type="Pfam" id="PF05008">
    <property type="entry name" value="V-SNARE"/>
    <property type="match status" value="1"/>
</dbReference>
<evidence type="ECO:0000313" key="12">
    <source>
        <dbReference type="EMBL" id="GBG24621.1"/>
    </source>
</evidence>
<dbReference type="GO" id="GO:0006906">
    <property type="term" value="P:vesicle fusion"/>
    <property type="evidence" value="ECO:0007669"/>
    <property type="project" value="TreeGrafter"/>
</dbReference>
<evidence type="ECO:0000256" key="7">
    <source>
        <dbReference type="ARBA" id="ARBA00023054"/>
    </source>
</evidence>
<keyword evidence="8 10" id="KW-0472">Membrane</keyword>
<dbReference type="SUPFAM" id="SSF47661">
    <property type="entry name" value="t-snare proteins"/>
    <property type="match status" value="1"/>
</dbReference>
<protein>
    <submittedName>
        <fullName evidence="12">Vesicle transport v-SNARE 12</fullName>
    </submittedName>
</protein>
<dbReference type="AlphaFoldDB" id="A0A2R5G979"/>
<keyword evidence="5" id="KW-0653">Protein transport</keyword>
<evidence type="ECO:0000256" key="4">
    <source>
        <dbReference type="ARBA" id="ARBA00022692"/>
    </source>
</evidence>
<evidence type="ECO:0000256" key="1">
    <source>
        <dbReference type="ARBA" id="ARBA00004211"/>
    </source>
</evidence>
<comment type="caution">
    <text evidence="12">The sequence shown here is derived from an EMBL/GenBank/DDBJ whole genome shotgun (WGS) entry which is preliminary data.</text>
</comment>
<dbReference type="Pfam" id="PF12352">
    <property type="entry name" value="V-SNARE_C"/>
    <property type="match status" value="1"/>
</dbReference>
<dbReference type="InterPro" id="IPR038407">
    <property type="entry name" value="v-SNARE_N_sf"/>
</dbReference>
<keyword evidence="4 10" id="KW-0812">Transmembrane</keyword>
<evidence type="ECO:0000256" key="6">
    <source>
        <dbReference type="ARBA" id="ARBA00022989"/>
    </source>
</evidence>
<name>A0A2R5G979_9STRA</name>
<dbReference type="InterPro" id="IPR007705">
    <property type="entry name" value="Vesicle_trsprt_v-SNARE_N"/>
</dbReference>
<dbReference type="GO" id="GO:0005794">
    <property type="term" value="C:Golgi apparatus"/>
    <property type="evidence" value="ECO:0007669"/>
    <property type="project" value="TreeGrafter"/>
</dbReference>
<dbReference type="GO" id="GO:0005789">
    <property type="term" value="C:endoplasmic reticulum membrane"/>
    <property type="evidence" value="ECO:0007669"/>
    <property type="project" value="TreeGrafter"/>
</dbReference>
<keyword evidence="3" id="KW-0813">Transport</keyword>
<evidence type="ECO:0000256" key="9">
    <source>
        <dbReference type="SAM" id="MobiDB-lite"/>
    </source>
</evidence>
<evidence type="ECO:0000259" key="11">
    <source>
        <dbReference type="Pfam" id="PF05008"/>
    </source>
</evidence>
<organism evidence="12 13">
    <name type="scientific">Hondaea fermentalgiana</name>
    <dbReference type="NCBI Taxonomy" id="2315210"/>
    <lineage>
        <taxon>Eukaryota</taxon>
        <taxon>Sar</taxon>
        <taxon>Stramenopiles</taxon>
        <taxon>Bigyra</taxon>
        <taxon>Labyrinthulomycetes</taxon>
        <taxon>Thraustochytrida</taxon>
        <taxon>Thraustochytriidae</taxon>
        <taxon>Hondaea</taxon>
    </lineage>
</organism>
<dbReference type="GO" id="GO:0000149">
    <property type="term" value="F:SNARE binding"/>
    <property type="evidence" value="ECO:0007669"/>
    <property type="project" value="TreeGrafter"/>
</dbReference>
<evidence type="ECO:0000256" key="3">
    <source>
        <dbReference type="ARBA" id="ARBA00022448"/>
    </source>
</evidence>
<evidence type="ECO:0000256" key="8">
    <source>
        <dbReference type="ARBA" id="ARBA00023136"/>
    </source>
</evidence>
<dbReference type="Proteomes" id="UP000241890">
    <property type="component" value="Unassembled WGS sequence"/>
</dbReference>
<dbReference type="InterPro" id="IPR010989">
    <property type="entry name" value="SNARE"/>
</dbReference>
<reference evidence="12 13" key="1">
    <citation type="submission" date="2017-12" db="EMBL/GenBank/DDBJ databases">
        <title>Sequencing, de novo assembly and annotation of complete genome of a new Thraustochytrid species, strain FCC1311.</title>
        <authorList>
            <person name="Sedici K."/>
            <person name="Godart F."/>
            <person name="Aiese Cigliano R."/>
            <person name="Sanseverino W."/>
            <person name="Barakat M."/>
            <person name="Ortet P."/>
            <person name="Marechal E."/>
            <person name="Cagnac O."/>
            <person name="Amato A."/>
        </authorList>
    </citation>
    <scope>NUCLEOTIDE SEQUENCE [LARGE SCALE GENOMIC DNA]</scope>
</reference>
<proteinExistence type="inferred from homology"/>
<gene>
    <name evidence="12" type="ORF">FCC1311_008402</name>
</gene>
<comment type="subcellular location">
    <subcellularLocation>
        <location evidence="1">Membrane</location>
        <topology evidence="1">Single-pass type IV membrane protein</topology>
    </subcellularLocation>
</comment>
<dbReference type="SUPFAM" id="SSF58038">
    <property type="entry name" value="SNARE fusion complex"/>
    <property type="match status" value="1"/>
</dbReference>
<dbReference type="GO" id="GO:0012507">
    <property type="term" value="C:ER to Golgi transport vesicle membrane"/>
    <property type="evidence" value="ECO:0007669"/>
    <property type="project" value="TreeGrafter"/>
</dbReference>
<dbReference type="GO" id="GO:0031201">
    <property type="term" value="C:SNARE complex"/>
    <property type="evidence" value="ECO:0007669"/>
    <property type="project" value="TreeGrafter"/>
</dbReference>
<feature type="transmembrane region" description="Helical" evidence="10">
    <location>
        <begin position="193"/>
        <end position="214"/>
    </location>
</feature>
<dbReference type="InParanoid" id="A0A2R5G979"/>
<dbReference type="PANTHER" id="PTHR21230:SF26">
    <property type="entry name" value="VESICLE TRANSPORT THROUGH INTERACTION WITH T-SNARES HOMOLOG 1A"/>
    <property type="match status" value="1"/>
</dbReference>
<dbReference type="EMBL" id="BEYU01000007">
    <property type="protein sequence ID" value="GBG24621.1"/>
    <property type="molecule type" value="Genomic_DNA"/>
</dbReference>
<evidence type="ECO:0000256" key="10">
    <source>
        <dbReference type="SAM" id="Phobius"/>
    </source>
</evidence>
<keyword evidence="13" id="KW-1185">Reference proteome</keyword>
<feature type="domain" description="Vesicle transport v-SNARE N-terminal" evidence="11">
    <location>
        <begin position="1"/>
        <end position="87"/>
    </location>
</feature>
<dbReference type="GO" id="GO:0005484">
    <property type="term" value="F:SNAP receptor activity"/>
    <property type="evidence" value="ECO:0007669"/>
    <property type="project" value="TreeGrafter"/>
</dbReference>
<evidence type="ECO:0000313" key="13">
    <source>
        <dbReference type="Proteomes" id="UP000241890"/>
    </source>
</evidence>
<accession>A0A2R5G979</accession>
<sequence>MFVSYEAEFEAILEAVRDSLTQVDGLQDNPAKRRSVLKQCDLDLGQAESLIRQMNVEVRTDPSPAAHKEALKALRQEYTNVQQKTERQDLFDSRAGAGSSNEPLISYSQAAEQDRSRFSEVTARMDRSTDSLLQTRQVLSETEEVAMSISQNLEQNRATIIGAHERVTLTSGLIGGANQILRRMRQREYRRKIMLTALIVMLIFVIIMILVFALKPSSTSTSSPTASPTPAPTPL</sequence>
<keyword evidence="7" id="KW-0175">Coiled coil</keyword>
<dbReference type="PANTHER" id="PTHR21230">
    <property type="entry name" value="VESICLE TRANSPORT V-SNARE PROTEIN VTI1-RELATED"/>
    <property type="match status" value="1"/>
</dbReference>
<evidence type="ECO:0000256" key="5">
    <source>
        <dbReference type="ARBA" id="ARBA00022927"/>
    </source>
</evidence>
<dbReference type="Gene3D" id="1.20.5.110">
    <property type="match status" value="1"/>
</dbReference>
<feature type="region of interest" description="Disordered" evidence="9">
    <location>
        <begin position="84"/>
        <end position="103"/>
    </location>
</feature>
<evidence type="ECO:0000256" key="2">
    <source>
        <dbReference type="ARBA" id="ARBA00006108"/>
    </source>
</evidence>
<dbReference type="GO" id="GO:0006886">
    <property type="term" value="P:intracellular protein transport"/>
    <property type="evidence" value="ECO:0007669"/>
    <property type="project" value="InterPro"/>
</dbReference>
<dbReference type="OrthoDB" id="430637at2759"/>
<keyword evidence="6 10" id="KW-1133">Transmembrane helix</keyword>